<dbReference type="Proteomes" id="UP000807769">
    <property type="component" value="Unassembled WGS sequence"/>
</dbReference>
<organism evidence="1 2">
    <name type="scientific">Suillus subaureus</name>
    <dbReference type="NCBI Taxonomy" id="48587"/>
    <lineage>
        <taxon>Eukaryota</taxon>
        <taxon>Fungi</taxon>
        <taxon>Dikarya</taxon>
        <taxon>Basidiomycota</taxon>
        <taxon>Agaricomycotina</taxon>
        <taxon>Agaricomycetes</taxon>
        <taxon>Agaricomycetidae</taxon>
        <taxon>Boletales</taxon>
        <taxon>Suillineae</taxon>
        <taxon>Suillaceae</taxon>
        <taxon>Suillus</taxon>
    </lineage>
</organism>
<dbReference type="OrthoDB" id="3261136at2759"/>
<reference evidence="1" key="1">
    <citation type="journal article" date="2020" name="New Phytol.">
        <title>Comparative genomics reveals dynamic genome evolution in host specialist ectomycorrhizal fungi.</title>
        <authorList>
            <person name="Lofgren L.A."/>
            <person name="Nguyen N.H."/>
            <person name="Vilgalys R."/>
            <person name="Ruytinx J."/>
            <person name="Liao H.L."/>
            <person name="Branco S."/>
            <person name="Kuo A."/>
            <person name="LaButti K."/>
            <person name="Lipzen A."/>
            <person name="Andreopoulos W."/>
            <person name="Pangilinan J."/>
            <person name="Riley R."/>
            <person name="Hundley H."/>
            <person name="Na H."/>
            <person name="Barry K."/>
            <person name="Grigoriev I.V."/>
            <person name="Stajich J.E."/>
            <person name="Kennedy P.G."/>
        </authorList>
    </citation>
    <scope>NUCLEOTIDE SEQUENCE</scope>
    <source>
        <strain evidence="1">MN1</strain>
    </source>
</reference>
<proteinExistence type="predicted"/>
<feature type="non-terminal residue" evidence="1">
    <location>
        <position position="172"/>
    </location>
</feature>
<protein>
    <recommendedName>
        <fullName evidence="3">Endonuclease/exonuclease/phosphatase domain-containing protein</fullName>
    </recommendedName>
</protein>
<evidence type="ECO:0000313" key="1">
    <source>
        <dbReference type="EMBL" id="KAG1808229.1"/>
    </source>
</evidence>
<evidence type="ECO:0008006" key="3">
    <source>
        <dbReference type="Google" id="ProtNLM"/>
    </source>
</evidence>
<comment type="caution">
    <text evidence="1">The sequence shown here is derived from an EMBL/GenBank/DDBJ whole genome shotgun (WGS) entry which is preliminary data.</text>
</comment>
<feature type="non-terminal residue" evidence="1">
    <location>
        <position position="1"/>
    </location>
</feature>
<dbReference type="EMBL" id="JABBWG010000039">
    <property type="protein sequence ID" value="KAG1808229.1"/>
    <property type="molecule type" value="Genomic_DNA"/>
</dbReference>
<accession>A0A9P7E1I1</accession>
<dbReference type="GeneID" id="64623549"/>
<dbReference type="RefSeq" id="XP_041188513.1">
    <property type="nucleotide sequence ID" value="XM_041329532.1"/>
</dbReference>
<evidence type="ECO:0000313" key="2">
    <source>
        <dbReference type="Proteomes" id="UP000807769"/>
    </source>
</evidence>
<gene>
    <name evidence="1" type="ORF">BJ212DRAFT_1235595</name>
</gene>
<keyword evidence="2" id="KW-1185">Reference proteome</keyword>
<dbReference type="AlphaFoldDB" id="A0A9P7E1I1"/>
<name>A0A9P7E1I1_9AGAM</name>
<sequence length="172" mass="19779">LPVGIPTLQSTSTGNWTKPDNVFGMEFLLNTIVSCKTAPELRGPKTDHLPILITLELESPRTNEEPCRNWHGIDWDTFNKHLKQTISTRPALPLTLVEEFQEAAQHLTQLIMSTMEICVPHSKPCPHSKHWWTKHLSILWTRIKDLSKITYQMCGLPLHPSHEELKAIKEQY</sequence>